<name>A0ABQ9GXK1_9NEOP</name>
<dbReference type="Proteomes" id="UP001159363">
    <property type="component" value="Chromosome 7"/>
</dbReference>
<sequence>MPSATSELEVHRIDGIGGANPRPPPPPDHKSATLPLSYDGRATSSFALGLLLTGMGLVWGHIKEIEKHSLGAATGNHAAQLPAEQSTGVKLETFRLSEHFKGSRYFFWVGGGTVAERLARSPPTKANRALIPGRVTGFSQACGFSRGSPVSPAHSFRRRSIFIKITLIGSQDVCIFRRGIFFLLELPPRETRQANNRPLLPSYTRSKTEKSPLLETDRLGISHFAELGDGKRDNVRVRVRARALGEDVVRWLRKVGGRRRGQKRGRTTKVSGFPICSLEVEAISRLRAESGAFRKSLTSPFRRPRGPTEVKGKERVSAVLLNIPVCGPIRRGTTPGFHALYAHSHKTLGPALPRDCATPLLRQRAHARQQDDQRYLVGVSSTPYITNSEGAG</sequence>
<proteinExistence type="predicted"/>
<gene>
    <name evidence="1" type="ORF">PR048_021175</name>
</gene>
<evidence type="ECO:0000313" key="2">
    <source>
        <dbReference type="Proteomes" id="UP001159363"/>
    </source>
</evidence>
<reference evidence="1 2" key="1">
    <citation type="submission" date="2023-02" db="EMBL/GenBank/DDBJ databases">
        <title>LHISI_Scaffold_Assembly.</title>
        <authorList>
            <person name="Stuart O.P."/>
            <person name="Cleave R."/>
            <person name="Magrath M.J.L."/>
            <person name="Mikheyev A.S."/>
        </authorList>
    </citation>
    <scope>NUCLEOTIDE SEQUENCE [LARGE SCALE GENOMIC DNA]</scope>
    <source>
        <strain evidence="1">Daus_M_001</strain>
        <tissue evidence="1">Leg muscle</tissue>
    </source>
</reference>
<evidence type="ECO:0000313" key="1">
    <source>
        <dbReference type="EMBL" id="KAJ8876728.1"/>
    </source>
</evidence>
<organism evidence="1 2">
    <name type="scientific">Dryococelus australis</name>
    <dbReference type="NCBI Taxonomy" id="614101"/>
    <lineage>
        <taxon>Eukaryota</taxon>
        <taxon>Metazoa</taxon>
        <taxon>Ecdysozoa</taxon>
        <taxon>Arthropoda</taxon>
        <taxon>Hexapoda</taxon>
        <taxon>Insecta</taxon>
        <taxon>Pterygota</taxon>
        <taxon>Neoptera</taxon>
        <taxon>Polyneoptera</taxon>
        <taxon>Phasmatodea</taxon>
        <taxon>Verophasmatodea</taxon>
        <taxon>Anareolatae</taxon>
        <taxon>Phasmatidae</taxon>
        <taxon>Eurycanthinae</taxon>
        <taxon>Dryococelus</taxon>
    </lineage>
</organism>
<protein>
    <submittedName>
        <fullName evidence="1">Uncharacterized protein</fullName>
    </submittedName>
</protein>
<keyword evidence="2" id="KW-1185">Reference proteome</keyword>
<accession>A0ABQ9GXK1</accession>
<comment type="caution">
    <text evidence="1">The sequence shown here is derived from an EMBL/GenBank/DDBJ whole genome shotgun (WGS) entry which is preliminary data.</text>
</comment>
<dbReference type="EMBL" id="JARBHB010000008">
    <property type="protein sequence ID" value="KAJ8876728.1"/>
    <property type="molecule type" value="Genomic_DNA"/>
</dbReference>